<feature type="domain" description="Catalase immune-responsive" evidence="2">
    <location>
        <begin position="3"/>
        <end position="48"/>
    </location>
</feature>
<evidence type="ECO:0000259" key="2">
    <source>
        <dbReference type="Pfam" id="PF06628"/>
    </source>
</evidence>
<dbReference type="Pfam" id="PF06628">
    <property type="entry name" value="Catalase-rel"/>
    <property type="match status" value="1"/>
</dbReference>
<name>A0A395SSP8_FUSSP</name>
<dbReference type="GO" id="GO:0020037">
    <property type="term" value="F:heme binding"/>
    <property type="evidence" value="ECO:0007669"/>
    <property type="project" value="InterPro"/>
</dbReference>
<dbReference type="InterPro" id="IPR010582">
    <property type="entry name" value="Catalase_immune_responsive"/>
</dbReference>
<gene>
    <name evidence="3" type="ORF">FSPOR_599</name>
</gene>
<dbReference type="Gene3D" id="2.40.180.10">
    <property type="entry name" value="Catalase core domain"/>
    <property type="match status" value="1"/>
</dbReference>
<dbReference type="Proteomes" id="UP000266152">
    <property type="component" value="Unassembled WGS sequence"/>
</dbReference>
<sequence>MNKKNDYNQAKDLWTRVMSDQEKKNTRHNTAKGLQHAKYPEIKSKYLETEFEFSKVKESAETTHEWYKEPKFRPGPRSKLTGYPPEVAVYQS</sequence>
<organism evidence="3 4">
    <name type="scientific">Fusarium sporotrichioides</name>
    <dbReference type="NCBI Taxonomy" id="5514"/>
    <lineage>
        <taxon>Eukaryota</taxon>
        <taxon>Fungi</taxon>
        <taxon>Dikarya</taxon>
        <taxon>Ascomycota</taxon>
        <taxon>Pezizomycotina</taxon>
        <taxon>Sordariomycetes</taxon>
        <taxon>Hypocreomycetidae</taxon>
        <taxon>Hypocreales</taxon>
        <taxon>Nectriaceae</taxon>
        <taxon>Fusarium</taxon>
    </lineage>
</organism>
<accession>A0A395SSP8</accession>
<dbReference type="AlphaFoldDB" id="A0A395SSP8"/>
<reference evidence="3 4" key="1">
    <citation type="journal article" date="2018" name="PLoS Pathog.">
        <title>Evolution of structural diversity of trichothecenes, a family of toxins produced by plant pathogenic and entomopathogenic fungi.</title>
        <authorList>
            <person name="Proctor R.H."/>
            <person name="McCormick S.P."/>
            <person name="Kim H.S."/>
            <person name="Cardoza R.E."/>
            <person name="Stanley A.M."/>
            <person name="Lindo L."/>
            <person name="Kelly A."/>
            <person name="Brown D.W."/>
            <person name="Lee T."/>
            <person name="Vaughan M.M."/>
            <person name="Alexander N.J."/>
            <person name="Busman M."/>
            <person name="Gutierrez S."/>
        </authorList>
    </citation>
    <scope>NUCLEOTIDE SEQUENCE [LARGE SCALE GENOMIC DNA]</scope>
    <source>
        <strain evidence="3 4">NRRL 3299</strain>
    </source>
</reference>
<proteinExistence type="predicted"/>
<dbReference type="STRING" id="5514.A0A395SSP8"/>
<dbReference type="EMBL" id="PXOF01000014">
    <property type="protein sequence ID" value="RGP75491.1"/>
    <property type="molecule type" value="Genomic_DNA"/>
</dbReference>
<evidence type="ECO:0000256" key="1">
    <source>
        <dbReference type="SAM" id="MobiDB-lite"/>
    </source>
</evidence>
<protein>
    <submittedName>
        <fullName evidence="3">Catalase</fullName>
    </submittedName>
</protein>
<evidence type="ECO:0000313" key="4">
    <source>
        <dbReference type="Proteomes" id="UP000266152"/>
    </source>
</evidence>
<feature type="region of interest" description="Disordered" evidence="1">
    <location>
        <begin position="1"/>
        <end position="36"/>
    </location>
</feature>
<feature type="region of interest" description="Disordered" evidence="1">
    <location>
        <begin position="67"/>
        <end position="92"/>
    </location>
</feature>
<dbReference type="SUPFAM" id="SSF56634">
    <property type="entry name" value="Heme-dependent catalase-like"/>
    <property type="match status" value="1"/>
</dbReference>
<keyword evidence="4" id="KW-1185">Reference proteome</keyword>
<comment type="caution">
    <text evidence="3">The sequence shown here is derived from an EMBL/GenBank/DDBJ whole genome shotgun (WGS) entry which is preliminary data.</text>
</comment>
<dbReference type="InterPro" id="IPR020835">
    <property type="entry name" value="Catalase_sf"/>
</dbReference>
<evidence type="ECO:0000313" key="3">
    <source>
        <dbReference type="EMBL" id="RGP75491.1"/>
    </source>
</evidence>